<dbReference type="Proteomes" id="UP001215827">
    <property type="component" value="Chromosome"/>
</dbReference>
<dbReference type="InterPro" id="IPR051533">
    <property type="entry name" value="WaaL-like"/>
</dbReference>
<feature type="transmembrane region" description="Helical" evidence="6">
    <location>
        <begin position="105"/>
        <end position="121"/>
    </location>
</feature>
<evidence type="ECO:0000256" key="5">
    <source>
        <dbReference type="SAM" id="MobiDB-lite"/>
    </source>
</evidence>
<feature type="transmembrane region" description="Helical" evidence="6">
    <location>
        <begin position="243"/>
        <end position="260"/>
    </location>
</feature>
<evidence type="ECO:0000256" key="2">
    <source>
        <dbReference type="ARBA" id="ARBA00022692"/>
    </source>
</evidence>
<evidence type="ECO:0000256" key="6">
    <source>
        <dbReference type="SAM" id="Phobius"/>
    </source>
</evidence>
<feature type="region of interest" description="Disordered" evidence="5">
    <location>
        <begin position="440"/>
        <end position="473"/>
    </location>
</feature>
<proteinExistence type="predicted"/>
<feature type="transmembrane region" description="Helical" evidence="6">
    <location>
        <begin position="39"/>
        <end position="64"/>
    </location>
</feature>
<reference evidence="9 10" key="1">
    <citation type="submission" date="2023-03" db="EMBL/GenBank/DDBJ databases">
        <title>Altererythrobacter sp. CAU 1644 isolated from sand.</title>
        <authorList>
            <person name="Kim W."/>
        </authorList>
    </citation>
    <scope>NUCLEOTIDE SEQUENCE [LARGE SCALE GENOMIC DNA]</scope>
    <source>
        <strain evidence="9 10">CAU 1644</strain>
    </source>
</reference>
<dbReference type="Pfam" id="PF04932">
    <property type="entry name" value="Wzy_C"/>
    <property type="match status" value="1"/>
</dbReference>
<feature type="transmembrane region" description="Helical" evidence="6">
    <location>
        <begin position="166"/>
        <end position="187"/>
    </location>
</feature>
<feature type="transmembrane region" description="Helical" evidence="6">
    <location>
        <begin position="221"/>
        <end position="236"/>
    </location>
</feature>
<dbReference type="PANTHER" id="PTHR37422:SF13">
    <property type="entry name" value="LIPOPOLYSACCHARIDE BIOSYNTHESIS PROTEIN PA4999-RELATED"/>
    <property type="match status" value="1"/>
</dbReference>
<evidence type="ECO:0000259" key="8">
    <source>
        <dbReference type="Pfam" id="PF19358"/>
    </source>
</evidence>
<evidence type="ECO:0000313" key="9">
    <source>
        <dbReference type="EMBL" id="WFL78482.1"/>
    </source>
</evidence>
<feature type="domain" description="DUF5935" evidence="8">
    <location>
        <begin position="1"/>
        <end position="192"/>
    </location>
</feature>
<evidence type="ECO:0000256" key="1">
    <source>
        <dbReference type="ARBA" id="ARBA00004141"/>
    </source>
</evidence>
<organism evidence="9 10">
    <name type="scientific">Altererythrobacter arenosus</name>
    <dbReference type="NCBI Taxonomy" id="3032592"/>
    <lineage>
        <taxon>Bacteria</taxon>
        <taxon>Pseudomonadati</taxon>
        <taxon>Pseudomonadota</taxon>
        <taxon>Alphaproteobacteria</taxon>
        <taxon>Sphingomonadales</taxon>
        <taxon>Erythrobacteraceae</taxon>
        <taxon>Altererythrobacter</taxon>
    </lineage>
</organism>
<keyword evidence="4 6" id="KW-0472">Membrane</keyword>
<dbReference type="InterPro" id="IPR007016">
    <property type="entry name" value="O-antigen_ligase-rel_domated"/>
</dbReference>
<dbReference type="Pfam" id="PF19358">
    <property type="entry name" value="DUF5935"/>
    <property type="match status" value="1"/>
</dbReference>
<sequence length="473" mass="52565">MIDLVFLAFIGFVLVLGLKRPFFWVLAYAYIDILAPQKIGYGIIQSVPVSLIAFVAAFGGWLLLDGKKGARFSLRQALMLALLAYCAWTTSRADFPIEALEKWEWVWKALVFAIFLPLTLTTRLRIEGLALVMTLTVATIVVSAGIKTVLGGGGYGGLYLFVNNNSGIYESSTLATVAIAMIPVILWFVRFGSIFPPDWRVKTFAYALIFASLLIPIGTEARTGLLCIAALGLLMLRDVKQRVLYMIAGATLGLAALPFLPQSYYERMATITGHQGDQSASTRLAVWEWTIEFAEERPLGGGFDAYRGNKFAYDMPVVEVQGNTQLIENREVVDEGRAYHSAIFEMLGEQGWPGLILWLWLHALGIIHMEKIRRRWKDRVGEGNQWQAPFAAALQMAQIIYLVGSLFQGIAYQPFILMLLGLQIGLWNYLKRIETPEKVPITERRPRGGAGAQPTVPSPIAPPAHRRPSVSRP</sequence>
<feature type="compositionally biased region" description="Basic residues" evidence="5">
    <location>
        <begin position="464"/>
        <end position="473"/>
    </location>
</feature>
<dbReference type="PANTHER" id="PTHR37422">
    <property type="entry name" value="TEICHURONIC ACID BIOSYNTHESIS PROTEIN TUAE"/>
    <property type="match status" value="1"/>
</dbReference>
<keyword evidence="10" id="KW-1185">Reference proteome</keyword>
<protein>
    <submittedName>
        <fullName evidence="9">DUF5935 domain-containing protein</fullName>
    </submittedName>
</protein>
<dbReference type="EMBL" id="CP121106">
    <property type="protein sequence ID" value="WFL78482.1"/>
    <property type="molecule type" value="Genomic_DNA"/>
</dbReference>
<keyword evidence="2 6" id="KW-0812">Transmembrane</keyword>
<keyword evidence="3 6" id="KW-1133">Transmembrane helix</keyword>
<feature type="transmembrane region" description="Helical" evidence="6">
    <location>
        <begin position="350"/>
        <end position="367"/>
    </location>
</feature>
<name>A0ABY8FUJ1_9SPHN</name>
<feature type="transmembrane region" description="Helical" evidence="6">
    <location>
        <begin position="388"/>
        <end position="404"/>
    </location>
</feature>
<evidence type="ECO:0000256" key="4">
    <source>
        <dbReference type="ARBA" id="ARBA00023136"/>
    </source>
</evidence>
<feature type="domain" description="O-antigen ligase-related" evidence="7">
    <location>
        <begin position="208"/>
        <end position="359"/>
    </location>
</feature>
<dbReference type="InterPro" id="IPR045979">
    <property type="entry name" value="DUF5935"/>
</dbReference>
<evidence type="ECO:0000259" key="7">
    <source>
        <dbReference type="Pfam" id="PF04932"/>
    </source>
</evidence>
<accession>A0ABY8FUJ1</accession>
<dbReference type="RefSeq" id="WP_278017172.1">
    <property type="nucleotide sequence ID" value="NZ_CP121106.1"/>
</dbReference>
<evidence type="ECO:0000313" key="10">
    <source>
        <dbReference type="Proteomes" id="UP001215827"/>
    </source>
</evidence>
<comment type="subcellular location">
    <subcellularLocation>
        <location evidence="1">Membrane</location>
        <topology evidence="1">Multi-pass membrane protein</topology>
    </subcellularLocation>
</comment>
<gene>
    <name evidence="9" type="ORF">P7228_05295</name>
</gene>
<evidence type="ECO:0000256" key="3">
    <source>
        <dbReference type="ARBA" id="ARBA00022989"/>
    </source>
</evidence>